<proteinExistence type="predicted"/>
<organism evidence="1 2">
    <name type="scientific">Ruminococcus albus</name>
    <dbReference type="NCBI Taxonomy" id="1264"/>
    <lineage>
        <taxon>Bacteria</taxon>
        <taxon>Bacillati</taxon>
        <taxon>Bacillota</taxon>
        <taxon>Clostridia</taxon>
        <taxon>Eubacteriales</taxon>
        <taxon>Oscillospiraceae</taxon>
        <taxon>Ruminococcus</taxon>
    </lineage>
</organism>
<dbReference type="AlphaFoldDB" id="A0A1H7MQD6"/>
<evidence type="ECO:0000313" key="2">
    <source>
        <dbReference type="Proteomes" id="UP000186015"/>
    </source>
</evidence>
<gene>
    <name evidence="1" type="ORF">SAMN05216469_11282</name>
</gene>
<accession>A0A1H7MQD6</accession>
<reference evidence="1 2" key="1">
    <citation type="submission" date="2016-10" db="EMBL/GenBank/DDBJ databases">
        <authorList>
            <person name="de Groot N.N."/>
        </authorList>
    </citation>
    <scope>NUCLEOTIDE SEQUENCE [LARGE SCALE GENOMIC DNA]</scope>
    <source>
        <strain evidence="1 2">KH2T6</strain>
    </source>
</reference>
<dbReference type="EMBL" id="FOAT01000012">
    <property type="protein sequence ID" value="SEL13048.1"/>
    <property type="molecule type" value="Genomic_DNA"/>
</dbReference>
<protein>
    <submittedName>
        <fullName evidence="1">Uncharacterized protein</fullName>
    </submittedName>
</protein>
<dbReference type="OrthoDB" id="1846107at2"/>
<dbReference type="RefSeq" id="WP_074834324.1">
    <property type="nucleotide sequence ID" value="NZ_FOAT01000012.1"/>
</dbReference>
<name>A0A1H7MQD6_RUMAL</name>
<evidence type="ECO:0000313" key="1">
    <source>
        <dbReference type="EMBL" id="SEL13048.1"/>
    </source>
</evidence>
<sequence length="288" mass="31417">MAKIASLNILIDGSSPAANDYLAELSGVVIENIQKNTLSYKLKNQELSGDPVSGTVECRRFTNATSANYGSARTAGKGAAVKAKPVTVAIDQDKEIVEELEAKDVRLYSVDDVLNRRANNHVLTVATALDRAFFAEANTNATAVNVYGITDVADILEKIIQECENTHNSFVDGVPRDMMSLVLSTEYYGKIRNHLDKCERSNVDTGVEEFYVWHGVETNSSTRLPVGCDILLMVKGAVAQPVMMEQYVAEKIPLSEAVGVELFYHYGTKAVTPDLIFGADFTQPNEGN</sequence>
<dbReference type="Proteomes" id="UP000186015">
    <property type="component" value="Unassembled WGS sequence"/>
</dbReference>